<comment type="cofactor">
    <cofactor evidence="1 3">
        <name>pyridoxal 5'-phosphate</name>
        <dbReference type="ChEBI" id="CHEBI:597326"/>
    </cofactor>
</comment>
<keyword evidence="5" id="KW-1185">Reference proteome</keyword>
<keyword evidence="4" id="KW-0808">Transferase</keyword>
<comment type="similarity">
    <text evidence="3">Belongs to the trans-sulfuration enzymes family.</text>
</comment>
<gene>
    <name evidence="4" type="ORF">OOZ53_12320</name>
</gene>
<dbReference type="EMBL" id="JAPJZH010000006">
    <property type="protein sequence ID" value="MDA4846141.1"/>
    <property type="molecule type" value="Genomic_DNA"/>
</dbReference>
<proteinExistence type="inferred from homology"/>
<dbReference type="PIRSF" id="PIRSF001434">
    <property type="entry name" value="CGS"/>
    <property type="match status" value="1"/>
</dbReference>
<dbReference type="RefSeq" id="WP_271089860.1">
    <property type="nucleotide sequence ID" value="NZ_JAPJZH010000006.1"/>
</dbReference>
<evidence type="ECO:0000256" key="3">
    <source>
        <dbReference type="RuleBase" id="RU362118"/>
    </source>
</evidence>
<reference evidence="4" key="1">
    <citation type="submission" date="2022-11" db="EMBL/GenBank/DDBJ databases">
        <title>Hoeflea poritis sp. nov., isolated from scleractinian coral Porites lutea.</title>
        <authorList>
            <person name="Zhang G."/>
            <person name="Wei Q."/>
            <person name="Cai L."/>
        </authorList>
    </citation>
    <scope>NUCLEOTIDE SEQUENCE</scope>
    <source>
        <strain evidence="4">E7-10</strain>
    </source>
</reference>
<dbReference type="PROSITE" id="PS00868">
    <property type="entry name" value="CYS_MET_METAB_PP"/>
    <property type="match status" value="1"/>
</dbReference>
<dbReference type="InterPro" id="IPR000277">
    <property type="entry name" value="Cys/Met-Metab_PyrdxlP-dep_enz"/>
</dbReference>
<protein>
    <submittedName>
        <fullName evidence="4">PLP-dependent transferase</fullName>
    </submittedName>
</protein>
<evidence type="ECO:0000313" key="5">
    <source>
        <dbReference type="Proteomes" id="UP001148313"/>
    </source>
</evidence>
<dbReference type="InterPro" id="IPR054542">
    <property type="entry name" value="Cys_met_metab_PP"/>
</dbReference>
<dbReference type="SUPFAM" id="SSF53383">
    <property type="entry name" value="PLP-dependent transferases"/>
    <property type="match status" value="1"/>
</dbReference>
<dbReference type="InterPro" id="IPR015422">
    <property type="entry name" value="PyrdxlP-dep_Trfase_small"/>
</dbReference>
<comment type="caution">
    <text evidence="4">The sequence shown here is derived from an EMBL/GenBank/DDBJ whole genome shotgun (WGS) entry which is preliminary data.</text>
</comment>
<keyword evidence="2 3" id="KW-0663">Pyridoxal phosphate</keyword>
<evidence type="ECO:0000256" key="2">
    <source>
        <dbReference type="ARBA" id="ARBA00022898"/>
    </source>
</evidence>
<dbReference type="Gene3D" id="3.40.640.10">
    <property type="entry name" value="Type I PLP-dependent aspartate aminotransferase-like (Major domain)"/>
    <property type="match status" value="1"/>
</dbReference>
<dbReference type="Proteomes" id="UP001148313">
    <property type="component" value="Unassembled WGS sequence"/>
</dbReference>
<evidence type="ECO:0000256" key="1">
    <source>
        <dbReference type="ARBA" id="ARBA00001933"/>
    </source>
</evidence>
<dbReference type="Gene3D" id="3.90.1150.10">
    <property type="entry name" value="Aspartate Aminotransferase, domain 1"/>
    <property type="match status" value="1"/>
</dbReference>
<organism evidence="4 5">
    <name type="scientific">Hoeflea poritis</name>
    <dbReference type="NCBI Taxonomy" id="2993659"/>
    <lineage>
        <taxon>Bacteria</taxon>
        <taxon>Pseudomonadati</taxon>
        <taxon>Pseudomonadota</taxon>
        <taxon>Alphaproteobacteria</taxon>
        <taxon>Hyphomicrobiales</taxon>
        <taxon>Rhizobiaceae</taxon>
        <taxon>Hoeflea</taxon>
    </lineage>
</organism>
<dbReference type="InterPro" id="IPR015421">
    <property type="entry name" value="PyrdxlP-dep_Trfase_major"/>
</dbReference>
<dbReference type="PANTHER" id="PTHR11808:SF35">
    <property type="entry name" value="CYSTATHIONINE GAMMA-SYNTHASE (AFU_ORTHOLOGUE AFUA_7G01590)"/>
    <property type="match status" value="1"/>
</dbReference>
<dbReference type="InterPro" id="IPR015424">
    <property type="entry name" value="PyrdxlP-dep_Trfase"/>
</dbReference>
<dbReference type="PANTHER" id="PTHR11808">
    <property type="entry name" value="TRANS-SULFURATION ENZYME FAMILY MEMBER"/>
    <property type="match status" value="1"/>
</dbReference>
<accession>A0ABT4VN49</accession>
<sequence>MTDGRNRKPAIQTRTAQALHFVEDETGAVIPAIQPTATYARDHNYSTRKPYWYRRDGSQTTQQAESIIAELEGAGDTLLFSSGMSACTAVIESLAAGAHVVAPEVMYHGVRQQLLAYEERGLLALSTYTAGNLDELAAAVRPGETALLWVETPNNPNWEVTDIAAASKIARAAGARLITDCTATPPSMTRALEHGADISFHSATKFLNGHSDVTAGALSVRQADAGFEKIAEIRKLQGTVLQSFDAWLLIRGMRTLFLRVERASQNALAIARHFEGHEHLEAVLYPGLASDPGHEVANRQTDGQFGAMLSLIVKGSEQTAIDVARFCEVFYPATSLGGVESLIEHRKTVSGEGFPVHERLLRLSIGIEDADDLIHDLEQALSRAAR</sequence>
<dbReference type="Pfam" id="PF01053">
    <property type="entry name" value="Cys_Met_Meta_PP"/>
    <property type="match status" value="1"/>
</dbReference>
<evidence type="ECO:0000313" key="4">
    <source>
        <dbReference type="EMBL" id="MDA4846141.1"/>
    </source>
</evidence>
<name>A0ABT4VN49_9HYPH</name>
<dbReference type="GO" id="GO:0016740">
    <property type="term" value="F:transferase activity"/>
    <property type="evidence" value="ECO:0007669"/>
    <property type="project" value="UniProtKB-KW"/>
</dbReference>